<dbReference type="InterPro" id="IPR036322">
    <property type="entry name" value="WD40_repeat_dom_sf"/>
</dbReference>
<feature type="region of interest" description="Disordered" evidence="15">
    <location>
        <begin position="922"/>
        <end position="942"/>
    </location>
</feature>
<dbReference type="Pfam" id="PF15801">
    <property type="entry name" value="zf-C6H2"/>
    <property type="match status" value="1"/>
</dbReference>
<evidence type="ECO:0000259" key="16">
    <source>
        <dbReference type="PROSITE" id="PS52013"/>
    </source>
</evidence>
<dbReference type="GO" id="GO:0034455">
    <property type="term" value="C:t-UTP complex"/>
    <property type="evidence" value="ECO:0007669"/>
    <property type="project" value="TreeGrafter"/>
</dbReference>
<evidence type="ECO:0000256" key="13">
    <source>
        <dbReference type="PROSITE-ProRule" id="PRU01357"/>
    </source>
</evidence>
<dbReference type="PANTHER" id="PTHR44163:SF1">
    <property type="entry name" value="U3 SMALL NUCLEOLAR RNA-ASSOCIATED PROTEIN 4 HOMOLOG"/>
    <property type="match status" value="1"/>
</dbReference>
<feature type="compositionally biased region" description="Acidic residues" evidence="15">
    <location>
        <begin position="933"/>
        <end position="942"/>
    </location>
</feature>
<comment type="cofactor">
    <cofactor evidence="14">
        <name>Co(2+)</name>
        <dbReference type="ChEBI" id="CHEBI:48828"/>
    </cofactor>
    <cofactor evidence="14">
        <name>Zn(2+)</name>
        <dbReference type="ChEBI" id="CHEBI:29105"/>
    </cofactor>
    <cofactor evidence="14">
        <name>Mn(2+)</name>
        <dbReference type="ChEBI" id="CHEBI:29035"/>
    </cofactor>
    <cofactor evidence="14">
        <name>Fe(2+)</name>
        <dbReference type="ChEBI" id="CHEBI:29033"/>
    </cofactor>
    <text evidence="14">Binds 2 divalent metal cations per subunit. Has a high-affinity and a low affinity metal-binding site. The true nature of the physiological cofactor is under debate. The enzyme is active with cobalt, zinc, manganese or divalent iron ions.</text>
</comment>
<evidence type="ECO:0000313" key="17">
    <source>
        <dbReference type="EMBL" id="CCX29930.1"/>
    </source>
</evidence>
<dbReference type="SUPFAM" id="SSF82171">
    <property type="entry name" value="DPP6 N-terminal domain-like"/>
    <property type="match status" value="1"/>
</dbReference>
<dbReference type="InterPro" id="IPR002467">
    <property type="entry name" value="Pept_M24A_MAP1"/>
</dbReference>
<evidence type="ECO:0000256" key="7">
    <source>
        <dbReference type="ARBA" id="ARBA00022737"/>
    </source>
</evidence>
<dbReference type="InterPro" id="IPR031615">
    <property type="entry name" value="Zfn-C6H2"/>
</dbReference>
<dbReference type="GO" id="GO:0032040">
    <property type="term" value="C:small-subunit processome"/>
    <property type="evidence" value="ECO:0007669"/>
    <property type="project" value="TreeGrafter"/>
</dbReference>
<feature type="binding site" evidence="11">
    <location>
        <position position="229"/>
    </location>
    <ligand>
        <name>a protein</name>
        <dbReference type="ChEBI" id="CHEBI:16541"/>
    </ligand>
    <ligandPart>
        <name>N-terminal L-methionine residue</name>
        <dbReference type="ChEBI" id="CHEBI:64731"/>
    </ligandPart>
</feature>
<name>U4LKP2_PYROM</name>
<accession>U4LKP2</accession>
<dbReference type="GO" id="GO:0070006">
    <property type="term" value="F:metalloaminopeptidase activity"/>
    <property type="evidence" value="ECO:0007669"/>
    <property type="project" value="UniProtKB-UniRule"/>
</dbReference>
<dbReference type="SMART" id="SM00320">
    <property type="entry name" value="WD40"/>
    <property type="match status" value="8"/>
</dbReference>
<feature type="binding site" evidence="11">
    <location>
        <position position="257"/>
    </location>
    <ligand>
        <name>Zn(2+)</name>
        <dbReference type="ChEBI" id="CHEBI:29105"/>
        <label>3</label>
    </ligand>
</feature>
<dbReference type="GO" id="GO:0003723">
    <property type="term" value="F:RNA binding"/>
    <property type="evidence" value="ECO:0007669"/>
    <property type="project" value="TreeGrafter"/>
</dbReference>
<dbReference type="InterPro" id="IPR015943">
    <property type="entry name" value="WD40/YVTN_repeat-like_dom_sf"/>
</dbReference>
<dbReference type="SUPFAM" id="SSF55920">
    <property type="entry name" value="Creatinase/aminopeptidase"/>
    <property type="match status" value="1"/>
</dbReference>
<dbReference type="GO" id="GO:0006508">
    <property type="term" value="P:proteolysis"/>
    <property type="evidence" value="ECO:0007669"/>
    <property type="project" value="UniProtKB-KW"/>
</dbReference>
<feature type="region of interest" description="Disordered" evidence="15">
    <location>
        <begin position="1193"/>
        <end position="1233"/>
    </location>
</feature>
<evidence type="ECO:0000313" key="18">
    <source>
        <dbReference type="Proteomes" id="UP000018144"/>
    </source>
</evidence>
<dbReference type="InterPro" id="IPR036005">
    <property type="entry name" value="Creatinase/aminopeptidase-like"/>
</dbReference>
<dbReference type="InterPro" id="IPR001680">
    <property type="entry name" value="WD40_rpt"/>
</dbReference>
<comment type="subunit">
    <text evidence="11">Associates with the 60S ribosomal subunit of the 80S translational complex.</text>
</comment>
<feature type="domain" description="C6H2-type" evidence="16">
    <location>
        <begin position="22"/>
        <end position="76"/>
    </location>
</feature>
<feature type="repeat" description="WD" evidence="12">
    <location>
        <begin position="640"/>
        <end position="666"/>
    </location>
</feature>
<keyword evidence="7" id="KW-0677">Repeat</keyword>
<keyword evidence="8 13" id="KW-0863">Zinc-finger</keyword>
<dbReference type="HAMAP" id="MF_01974">
    <property type="entry name" value="MetAP_1"/>
    <property type="match status" value="1"/>
</dbReference>
<dbReference type="OrthoDB" id="8883818at2759"/>
<evidence type="ECO:0000256" key="6">
    <source>
        <dbReference type="ARBA" id="ARBA00022723"/>
    </source>
</evidence>
<dbReference type="InterPro" id="IPR000994">
    <property type="entry name" value="Pept_M24"/>
</dbReference>
<keyword evidence="9 11" id="KW-0378">Hydrolase</keyword>
<dbReference type="Proteomes" id="UP000018144">
    <property type="component" value="Unassembled WGS sequence"/>
</dbReference>
<dbReference type="PROSITE" id="PS00680">
    <property type="entry name" value="MAP_1"/>
    <property type="match status" value="1"/>
</dbReference>
<keyword evidence="4 12" id="KW-0853">WD repeat</keyword>
<dbReference type="NCBIfam" id="TIGR00500">
    <property type="entry name" value="met_pdase_I"/>
    <property type="match status" value="1"/>
</dbReference>
<feature type="binding site" evidence="11">
    <location>
        <position position="327"/>
    </location>
    <ligand>
        <name>a protein</name>
        <dbReference type="ChEBI" id="CHEBI:16541"/>
    </ligand>
    <ligandPart>
        <name>N-terminal L-methionine residue</name>
        <dbReference type="ChEBI" id="CHEBI:64731"/>
    </ligandPart>
</feature>
<evidence type="ECO:0000256" key="8">
    <source>
        <dbReference type="ARBA" id="ARBA00022771"/>
    </source>
</evidence>
<keyword evidence="3 11" id="KW-0963">Cytoplasm</keyword>
<dbReference type="eggNOG" id="KOG2738">
    <property type="taxonomic scope" value="Eukaryota"/>
</dbReference>
<feature type="binding site" evidence="11">
    <location>
        <position position="320"/>
    </location>
    <ligand>
        <name>Zn(2+)</name>
        <dbReference type="ChEBI" id="CHEBI:29105"/>
        <label>4</label>
        <note>catalytic</note>
    </ligand>
</feature>
<evidence type="ECO:0000256" key="10">
    <source>
        <dbReference type="ARBA" id="ARBA00022833"/>
    </source>
</evidence>
<comment type="function">
    <text evidence="11 14">Cotranslationally removes the N-terminal methionine from nascent proteins. The N-terminal methionine is often cleaved when the second residue in the primary sequence is small and uncharged (Met-Ala-, Cys, Gly, Pro, Ser, Thr, or Val).</text>
</comment>
<dbReference type="PROSITE" id="PS52013">
    <property type="entry name" value="ZF_C6H2"/>
    <property type="match status" value="1"/>
</dbReference>
<dbReference type="STRING" id="1076935.U4LKP2"/>
<feature type="binding site" evidence="11">
    <location>
        <position position="353"/>
    </location>
    <ligand>
        <name>Zn(2+)</name>
        <dbReference type="ChEBI" id="CHEBI:29105"/>
        <label>4</label>
        <note>catalytic</note>
    </ligand>
</feature>
<dbReference type="Pfam" id="PF00557">
    <property type="entry name" value="Peptidase_M24"/>
    <property type="match status" value="1"/>
</dbReference>
<feature type="binding site" evidence="11">
    <location>
        <position position="257"/>
    </location>
    <ligand>
        <name>Zn(2+)</name>
        <dbReference type="ChEBI" id="CHEBI:29105"/>
        <label>4</label>
        <note>catalytic</note>
    </ligand>
</feature>
<dbReference type="FunFam" id="3.90.230.10:FF:000010">
    <property type="entry name" value="Methionine aminopeptidase"/>
    <property type="match status" value="1"/>
</dbReference>
<dbReference type="PANTHER" id="PTHR44163">
    <property type="entry name" value="U3 SMALL NUCLEOLAR RNA-ASSOCIATED PROTEIN 4 HOMOLOG"/>
    <property type="match status" value="1"/>
</dbReference>
<protein>
    <recommendedName>
        <fullName evidence="14">Methionine aminopeptidase</fullName>
        <ecNumber evidence="14">3.4.11.18</ecNumber>
    </recommendedName>
</protein>
<dbReference type="SUPFAM" id="SSF50978">
    <property type="entry name" value="WD40 repeat-like"/>
    <property type="match status" value="1"/>
</dbReference>
<evidence type="ECO:0000256" key="3">
    <source>
        <dbReference type="ARBA" id="ARBA00022490"/>
    </source>
</evidence>
<feature type="binding site" evidence="11">
    <location>
        <position position="246"/>
    </location>
    <ligand>
        <name>Zn(2+)</name>
        <dbReference type="ChEBI" id="CHEBI:29105"/>
        <label>3</label>
    </ligand>
</feature>
<dbReference type="GO" id="GO:0004239">
    <property type="term" value="F:initiator methionyl aminopeptidase activity"/>
    <property type="evidence" value="ECO:0007669"/>
    <property type="project" value="UniProtKB-UniRule"/>
</dbReference>
<organism evidence="17 18">
    <name type="scientific">Pyronema omphalodes (strain CBS 100304)</name>
    <name type="common">Pyronema confluens</name>
    <dbReference type="NCBI Taxonomy" id="1076935"/>
    <lineage>
        <taxon>Eukaryota</taxon>
        <taxon>Fungi</taxon>
        <taxon>Dikarya</taxon>
        <taxon>Ascomycota</taxon>
        <taxon>Pezizomycotina</taxon>
        <taxon>Pezizomycetes</taxon>
        <taxon>Pezizales</taxon>
        <taxon>Pyronemataceae</taxon>
        <taxon>Pyronema</taxon>
    </lineage>
</organism>
<keyword evidence="2 11" id="KW-0031">Aminopeptidase</keyword>
<evidence type="ECO:0000256" key="2">
    <source>
        <dbReference type="ARBA" id="ARBA00022438"/>
    </source>
</evidence>
<dbReference type="PRINTS" id="PR00599">
    <property type="entry name" value="MAPEPTIDASE"/>
</dbReference>
<dbReference type="EMBL" id="HF935393">
    <property type="protein sequence ID" value="CCX29930.1"/>
    <property type="molecule type" value="Genomic_DNA"/>
</dbReference>
<dbReference type="PROSITE" id="PS50082">
    <property type="entry name" value="WD_REPEATS_2"/>
    <property type="match status" value="1"/>
</dbReference>
<dbReference type="eggNOG" id="KOG2048">
    <property type="taxonomic scope" value="Eukaryota"/>
</dbReference>
<comment type="catalytic activity">
    <reaction evidence="11 14">
        <text>Release of N-terminal amino acids, preferentially methionine, from peptides and arylamides.</text>
        <dbReference type="EC" id="3.4.11.18"/>
    </reaction>
</comment>
<reference evidence="17 18" key="1">
    <citation type="journal article" date="2013" name="PLoS Genet.">
        <title>The genome and development-dependent transcriptomes of Pyronema confluens: a window into fungal evolution.</title>
        <authorList>
            <person name="Traeger S."/>
            <person name="Altegoer F."/>
            <person name="Freitag M."/>
            <person name="Gabaldon T."/>
            <person name="Kempken F."/>
            <person name="Kumar A."/>
            <person name="Marcet-Houben M."/>
            <person name="Poggeler S."/>
            <person name="Stajich J.E."/>
            <person name="Nowrousian M."/>
        </authorList>
    </citation>
    <scope>NUCLEOTIDE SEQUENCE [LARGE SCALE GENOMIC DNA]</scope>
    <source>
        <strain evidence="18">CBS 100304</strain>
        <tissue evidence="17">Vegetative mycelium</tissue>
    </source>
</reference>
<dbReference type="InterPro" id="IPR019775">
    <property type="entry name" value="WD40_repeat_CS"/>
</dbReference>
<evidence type="ECO:0000256" key="5">
    <source>
        <dbReference type="ARBA" id="ARBA00022670"/>
    </source>
</evidence>
<comment type="similarity">
    <text evidence="11 13">Belongs to the peptidase M24A family. Methionine aminopeptidase type 1 subfamily.</text>
</comment>
<keyword evidence="6 11" id="KW-0479">Metal-binding</keyword>
<dbReference type="Pfam" id="PF00400">
    <property type="entry name" value="WD40"/>
    <property type="match status" value="1"/>
</dbReference>
<dbReference type="PROSITE" id="PS00678">
    <property type="entry name" value="WD_REPEATS_1"/>
    <property type="match status" value="1"/>
</dbReference>
<evidence type="ECO:0000256" key="14">
    <source>
        <dbReference type="RuleBase" id="RU003653"/>
    </source>
</evidence>
<proteinExistence type="inferred from homology"/>
<dbReference type="Gene3D" id="2.130.10.10">
    <property type="entry name" value="YVTN repeat-like/Quinoprotein amine dehydrogenase"/>
    <property type="match status" value="3"/>
</dbReference>
<feature type="binding site" evidence="11">
    <location>
        <position position="384"/>
    </location>
    <ligand>
        <name>Zn(2+)</name>
        <dbReference type="ChEBI" id="CHEBI:29105"/>
        <label>3</label>
    </ligand>
</feature>
<dbReference type="InterPro" id="IPR001714">
    <property type="entry name" value="Pept_M24_MAP"/>
</dbReference>
<dbReference type="GO" id="GO:0005737">
    <property type="term" value="C:cytoplasm"/>
    <property type="evidence" value="ECO:0007669"/>
    <property type="project" value="UniProtKB-SubCell"/>
</dbReference>
<evidence type="ECO:0000256" key="12">
    <source>
        <dbReference type="PROSITE-ProRule" id="PRU00221"/>
    </source>
</evidence>
<comment type="subcellular location">
    <subcellularLocation>
        <location evidence="1 11">Cytoplasm</location>
    </subcellularLocation>
</comment>
<dbReference type="GO" id="GO:0030686">
    <property type="term" value="C:90S preribosome"/>
    <property type="evidence" value="ECO:0007669"/>
    <property type="project" value="InterPro"/>
</dbReference>
<dbReference type="CDD" id="cd01086">
    <property type="entry name" value="MetAP1"/>
    <property type="match status" value="1"/>
</dbReference>
<dbReference type="EC" id="3.4.11.18" evidence="14"/>
<keyword evidence="5 11" id="KW-0645">Protease</keyword>
<evidence type="ECO:0000256" key="4">
    <source>
        <dbReference type="ARBA" id="ARBA00022574"/>
    </source>
</evidence>
<evidence type="ECO:0000256" key="11">
    <source>
        <dbReference type="HAMAP-Rule" id="MF_03174"/>
    </source>
</evidence>
<evidence type="ECO:0000256" key="9">
    <source>
        <dbReference type="ARBA" id="ARBA00022801"/>
    </source>
</evidence>
<dbReference type="GO" id="GO:0000462">
    <property type="term" value="P:maturation of SSU-rRNA from tricistronic rRNA transcript (SSU-rRNA, 5.8S rRNA, LSU-rRNA)"/>
    <property type="evidence" value="ECO:0007669"/>
    <property type="project" value="InterPro"/>
</dbReference>
<dbReference type="GO" id="GO:0008270">
    <property type="term" value="F:zinc ion binding"/>
    <property type="evidence" value="ECO:0007669"/>
    <property type="project" value="UniProtKB-KW"/>
</dbReference>
<keyword evidence="18" id="KW-1185">Reference proteome</keyword>
<comment type="cofactor">
    <cofactor evidence="11">
        <name>Zn(2+)</name>
        <dbReference type="ChEBI" id="CHEBI:29105"/>
    </cofactor>
    <cofactor evidence="11">
        <name>Co(2+)</name>
        <dbReference type="ChEBI" id="CHEBI:48828"/>
    </cofactor>
    <cofactor evidence="11">
        <name>Mn(2+)</name>
        <dbReference type="ChEBI" id="CHEBI:29035"/>
    </cofactor>
    <cofactor evidence="11">
        <name>Fe(2+)</name>
        <dbReference type="ChEBI" id="CHEBI:29033"/>
    </cofactor>
    <text evidence="11">Binds 2 divalent metal cations per subunit. Has a high-affinity and a low affinity metal-binding site. The true nature of the physiological cofactor is under debate. The enzyme is active with zinc, cobalt, manganese or divalent iron ions. Has high activity with zinc; zinc cofactor is transferred into the active site region by the ZNG1 zinc chaperone.</text>
</comment>
<feature type="binding site" evidence="11">
    <location>
        <position position="384"/>
    </location>
    <ligand>
        <name>Zn(2+)</name>
        <dbReference type="ChEBI" id="CHEBI:29105"/>
        <label>4</label>
        <note>catalytic</note>
    </ligand>
</feature>
<evidence type="ECO:0000256" key="1">
    <source>
        <dbReference type="ARBA" id="ARBA00004496"/>
    </source>
</evidence>
<dbReference type="Gene3D" id="3.90.230.10">
    <property type="entry name" value="Creatinase/methionine aminopeptidase superfamily"/>
    <property type="match status" value="1"/>
</dbReference>
<keyword evidence="10" id="KW-0862">Zinc</keyword>
<gene>
    <name evidence="17" type="ORF">PCON_07727</name>
</gene>
<dbReference type="InterPro" id="IPR046351">
    <property type="entry name" value="UTP4"/>
</dbReference>
<evidence type="ECO:0000256" key="15">
    <source>
        <dbReference type="SAM" id="MobiDB-lite"/>
    </source>
</evidence>
<sequence>MAGKESLEYMATTEAPTNPLTETICAGIACAEAAGTLQCPTCLKLGKANSFFCSQDCFKRSWSEHKALHKSASRKKPLLLQSLRDAFGSPTPITIHPETGAHDPFPNFPYTGTLRPHYPLTARRKVPESIPRPDYSEDGIPRSEWAIGNSMRKIQILNEAEMEGMRTVCRLAREVLDIAAAAVKPGVTTDKIDEIVHKACIERNSYPSPLNYNHFPKSVCTSVNEIICHGIPDARPLEEGDIINIDVTLYHNGFHGDLNETYYVGKVSNEAIRVVETARDCLDAAIALVKPGMLFRDPGAVIEPLAKSRGCSVVRNYCGHGINQLFHCPPNVPHYKKNKAVGQAKKGMCFTIEPMINAGDWQDKTWPDDWTSATKDGTLSAQFEHTLLVTDDGVEVLTARKADSPGGPVPIPKEERADLCGGEELLEGVLLNLLLVGTCATKMTHVSLHRCRFVDYPPSSITSIAFSHPSVPNSALSPPKSLRVAIGRRDGSIEIWNPLSGKWHHETTLQGGKDRFAIEGLAWIQDYDPTGRGQLRLISIGSSSAVTEWDLTTGRPVKHLDCNGGVIWSIAAQPRRNVTDIPEEEKDDEDALAQKIVVGTNDGTLKLLSTVGGKGQLTFLKNLTRVGNAKARVMSLVWKDRNTVVAGMADSTIRVWDIRSGRSIARMSLTRDRGKEALVWAVKVTKNGDIVSGDSRGEVCFWNGSNWTLKQRMKAHEADCLTLEVGGPQGETVISAGADMRTVLYKITGKGRGWAEVARRRFHKHDVVAMAAYESGAFSVVVSGGVDMTPIITPLRGFTTENHRVLPLVPQTPIIATVPEHRILMSFWEREVKIWRIEELQEVMPADLNLDDETQGRKLLSRMIVSHEEHITSAAITPLPLNAGFLLAVATSGGVKLFYLRNSKRPGSHVLRPQRIAIPNGIPLKSSVQDNSSGEDSDEEEDIDLAEEGARHLQFTPDGKRLLVITPDSRVLVATLDITIPADRKEKPTFGIASPIDELDRELPPITAPTLKAFTPSKKKSRQRQDEGTHGTYLRTITKAAFSSTSRLLAVGDLLGNITTFVLSDGTWSRITTSIPRLPAAPAILSFRPAPTSPQISSGDDDGEAPDAELLILPADTHVILLFSATSGRLTPWSQENPMPGCVPVDFASVLDRAVGAFWEDSNPNRAWVYGASWVWMFDFSRQWPNHGTKFDVVQSDGKRKRGAPVGIGSISGAGAMMPTPMGPKTEHATTTEDDTDFEDEILSDSDEQMEEGKKVLRKQRGQKPFWGSFRYRSLLGFLPVGKREVLEMAGEGWEEERGLEAVEMVVVERPVWDVGLPPRFYDGRS</sequence>